<sequence>MTMDLVLVAKIAGAVFVFVLGLWIGFGMPWTGRPKDARQWHAEDRLRATWINRLFFRGGPPSRGWDTGRLLVPKREGEESEEEKRPVVRLRR</sequence>
<keyword evidence="1" id="KW-0472">Membrane</keyword>
<keyword evidence="1" id="KW-1133">Transmembrane helix</keyword>
<evidence type="ECO:0000313" key="3">
    <source>
        <dbReference type="Proteomes" id="UP000702544"/>
    </source>
</evidence>
<organism evidence="2 3">
    <name type="scientific">Candidatus Kutchimonas denitrificans</name>
    <dbReference type="NCBI Taxonomy" id="3056748"/>
    <lineage>
        <taxon>Bacteria</taxon>
        <taxon>Pseudomonadati</taxon>
        <taxon>Gemmatimonadota</taxon>
        <taxon>Gemmatimonadia</taxon>
        <taxon>Candidatus Palauibacterales</taxon>
        <taxon>Candidatus Palauibacteraceae</taxon>
        <taxon>Candidatus Kutchimonas</taxon>
    </lineage>
</organism>
<name>A0AAE5C8T8_9BACT</name>
<comment type="caution">
    <text evidence="2">The sequence shown here is derived from an EMBL/GenBank/DDBJ whole genome shotgun (WGS) entry which is preliminary data.</text>
</comment>
<accession>A0AAE5C8T8</accession>
<evidence type="ECO:0000313" key="2">
    <source>
        <dbReference type="EMBL" id="NIR74776.1"/>
    </source>
</evidence>
<protein>
    <submittedName>
        <fullName evidence="2">Uncharacterized protein</fullName>
    </submittedName>
</protein>
<dbReference type="AlphaFoldDB" id="A0AAE5C8T8"/>
<evidence type="ECO:0000256" key="1">
    <source>
        <dbReference type="SAM" id="Phobius"/>
    </source>
</evidence>
<dbReference type="EMBL" id="JAACAK010000047">
    <property type="protein sequence ID" value="NIR74776.1"/>
    <property type="molecule type" value="Genomic_DNA"/>
</dbReference>
<reference evidence="2 3" key="1">
    <citation type="submission" date="2020-01" db="EMBL/GenBank/DDBJ databases">
        <title>Genomes assembled from Gulf of Kutch pelagic sediment metagenomes.</title>
        <authorList>
            <person name="Chandrashekar M."/>
            <person name="Mahajan M.S."/>
            <person name="Dave K.J."/>
            <person name="Vatsa P."/>
            <person name="Nathani N.M."/>
        </authorList>
    </citation>
    <scope>NUCLEOTIDE SEQUENCE [LARGE SCALE GENOMIC DNA]</scope>
    <source>
        <strain evidence="2">KS3-K002</strain>
    </source>
</reference>
<feature type="transmembrane region" description="Helical" evidence="1">
    <location>
        <begin position="6"/>
        <end position="26"/>
    </location>
</feature>
<keyword evidence="1" id="KW-0812">Transmembrane</keyword>
<proteinExistence type="predicted"/>
<dbReference type="Proteomes" id="UP000702544">
    <property type="component" value="Unassembled WGS sequence"/>
</dbReference>
<gene>
    <name evidence="2" type="ORF">GWO12_06640</name>
</gene>